<dbReference type="PRINTS" id="PR00081">
    <property type="entry name" value="GDHRDH"/>
</dbReference>
<gene>
    <name evidence="4" type="ORF">RN001_010659</name>
</gene>
<dbReference type="FunFam" id="3.40.50.720:FF:000047">
    <property type="entry name" value="NADP-dependent L-serine/L-allo-threonine dehydrogenase"/>
    <property type="match status" value="1"/>
</dbReference>
<keyword evidence="2" id="KW-0560">Oxidoreductase</keyword>
<evidence type="ECO:0000313" key="4">
    <source>
        <dbReference type="EMBL" id="KAK4878153.1"/>
    </source>
</evidence>
<dbReference type="Pfam" id="PF00106">
    <property type="entry name" value="adh_short"/>
    <property type="match status" value="1"/>
</dbReference>
<evidence type="ECO:0000256" key="3">
    <source>
        <dbReference type="RuleBase" id="RU000363"/>
    </source>
</evidence>
<dbReference type="PANTHER" id="PTHR43115">
    <property type="entry name" value="DEHYDROGENASE/REDUCTASE SDR FAMILY MEMBER 11"/>
    <property type="match status" value="1"/>
</dbReference>
<comment type="similarity">
    <text evidence="1 3">Belongs to the short-chain dehydrogenases/reductases (SDR) family.</text>
</comment>
<dbReference type="Gene3D" id="3.40.50.720">
    <property type="entry name" value="NAD(P)-binding Rossmann-like Domain"/>
    <property type="match status" value="1"/>
</dbReference>
<proteinExistence type="inferred from homology"/>
<comment type="caution">
    <text evidence="4">The sequence shown here is derived from an EMBL/GenBank/DDBJ whole genome shotgun (WGS) entry which is preliminary data.</text>
</comment>
<dbReference type="InterPro" id="IPR002347">
    <property type="entry name" value="SDR_fam"/>
</dbReference>
<protein>
    <recommendedName>
        <fullName evidence="6">Farnesol dehydrogenase-like</fullName>
    </recommendedName>
</protein>
<dbReference type="GO" id="GO:0016616">
    <property type="term" value="F:oxidoreductase activity, acting on the CH-OH group of donors, NAD or NADP as acceptor"/>
    <property type="evidence" value="ECO:0007669"/>
    <property type="project" value="UniProtKB-ARBA"/>
</dbReference>
<reference evidence="5" key="1">
    <citation type="submission" date="2023-01" db="EMBL/GenBank/DDBJ databases">
        <title>Key to firefly adult light organ development and bioluminescence: homeobox transcription factors regulate luciferase expression and transportation to peroxisome.</title>
        <authorList>
            <person name="Fu X."/>
        </authorList>
    </citation>
    <scope>NUCLEOTIDE SEQUENCE [LARGE SCALE GENOMIC DNA]</scope>
</reference>
<dbReference type="PRINTS" id="PR00080">
    <property type="entry name" value="SDRFAMILY"/>
</dbReference>
<dbReference type="SUPFAM" id="SSF51735">
    <property type="entry name" value="NAD(P)-binding Rossmann-fold domains"/>
    <property type="match status" value="1"/>
</dbReference>
<evidence type="ECO:0000256" key="2">
    <source>
        <dbReference type="ARBA" id="ARBA00023002"/>
    </source>
</evidence>
<evidence type="ECO:0008006" key="6">
    <source>
        <dbReference type="Google" id="ProtNLM"/>
    </source>
</evidence>
<name>A0AAN7P850_9COLE</name>
<evidence type="ECO:0000256" key="1">
    <source>
        <dbReference type="ARBA" id="ARBA00006484"/>
    </source>
</evidence>
<dbReference type="Proteomes" id="UP001353858">
    <property type="component" value="Unassembled WGS sequence"/>
</dbReference>
<sequence>MERWSGKVAIVTGASSGIGASVATRLVKAGVKVAGLARRDDRVKDLAQKLENELGQLYAFKVDIRNEDEVVKTFALIEETLGPIHILINNAGIVRDTTLIDGDAELWKEVIDTNMFGLCIATREAVRYMRKNNVDGHIVHLNSILGHTVPPVPNFNIYIGTKFGVTALTEVLRQELRAIQSRIKITSISPGAVKSEFSSLSALFTNLFNEIPLLKPEDVADAIMYALGTAPHVQIHEMIIKVVGEQF</sequence>
<dbReference type="EMBL" id="JARPUR010000004">
    <property type="protein sequence ID" value="KAK4878153.1"/>
    <property type="molecule type" value="Genomic_DNA"/>
</dbReference>
<keyword evidence="5" id="KW-1185">Reference proteome</keyword>
<evidence type="ECO:0000313" key="5">
    <source>
        <dbReference type="Proteomes" id="UP001353858"/>
    </source>
</evidence>
<accession>A0AAN7P850</accession>
<organism evidence="4 5">
    <name type="scientific">Aquatica leii</name>
    <dbReference type="NCBI Taxonomy" id="1421715"/>
    <lineage>
        <taxon>Eukaryota</taxon>
        <taxon>Metazoa</taxon>
        <taxon>Ecdysozoa</taxon>
        <taxon>Arthropoda</taxon>
        <taxon>Hexapoda</taxon>
        <taxon>Insecta</taxon>
        <taxon>Pterygota</taxon>
        <taxon>Neoptera</taxon>
        <taxon>Endopterygota</taxon>
        <taxon>Coleoptera</taxon>
        <taxon>Polyphaga</taxon>
        <taxon>Elateriformia</taxon>
        <taxon>Elateroidea</taxon>
        <taxon>Lampyridae</taxon>
        <taxon>Luciolinae</taxon>
        <taxon>Aquatica</taxon>
    </lineage>
</organism>
<dbReference type="AlphaFoldDB" id="A0AAN7P850"/>
<dbReference type="PANTHER" id="PTHR43115:SF4">
    <property type="entry name" value="DEHYDROGENASE_REDUCTASE SDR FAMILY MEMBER 11"/>
    <property type="match status" value="1"/>
</dbReference>
<dbReference type="InterPro" id="IPR036291">
    <property type="entry name" value="NAD(P)-bd_dom_sf"/>
</dbReference>